<protein>
    <recommendedName>
        <fullName evidence="4">F-box domain-containing protein</fullName>
    </recommendedName>
</protein>
<keyword evidence="3" id="KW-1185">Reference proteome</keyword>
<evidence type="ECO:0008006" key="4">
    <source>
        <dbReference type="Google" id="ProtNLM"/>
    </source>
</evidence>
<gene>
    <name evidence="2" type="ORF">NP233_g3968</name>
</gene>
<feature type="region of interest" description="Disordered" evidence="1">
    <location>
        <begin position="1"/>
        <end position="27"/>
    </location>
</feature>
<dbReference type="EMBL" id="JANIEX010000201">
    <property type="protein sequence ID" value="KAJ3571131.1"/>
    <property type="molecule type" value="Genomic_DNA"/>
</dbReference>
<evidence type="ECO:0000313" key="2">
    <source>
        <dbReference type="EMBL" id="KAJ3571131.1"/>
    </source>
</evidence>
<evidence type="ECO:0000256" key="1">
    <source>
        <dbReference type="SAM" id="MobiDB-lite"/>
    </source>
</evidence>
<proteinExistence type="predicted"/>
<dbReference type="AlphaFoldDB" id="A0AAD5YW04"/>
<sequence length="555" mass="62918">MSPNARLCSGPPSPPDLTTSSQEEAEHTMTVELNLKSDFDASVEEPSSHREKVKQLDLVIRRLNIERSKKLSMINAENSIIRILPTEILIHILLCAAPPIDFDKPKLVDWDKDPYETGHPFHGPNKYARIPFVRDTLAAVSRLWHSIVYSTPEFWTSAAIKLSPTKMQARISSLHPVFQNSGALGVDLKIKFKDFPRYHHYDPPPHQLVLLLEKNATRLRVLRLEDPHSGLCKQIDNRFCNLEGLDVSWSPSARPIFASVNASNAPSLCRLSLNAIDDMVLQWSVITSLDLKEVSVDLCALILLEGRCPHLTKYICRSPLQPHQHLPDSSLQLKRTFPFIKEFGWHASEFISWNELIFENVELPALDTLYWPGSEPDQSSPLCAISASFFSQFSSNRITLYVERPTSTEEILCSVFSQKLNAVTLIVEDCSQESMKAIWHLLDPGCYTVPQNYKMFLPNLREVLFVYMPGYSRCTSTTTTGSANAMLDMIVNRRNGAPEKRLRINFNRVNPREFLWHGDNVAERLSDLVGGGFELEIYETGVLHPACCPSYWESV</sequence>
<reference evidence="2" key="1">
    <citation type="submission" date="2022-07" db="EMBL/GenBank/DDBJ databases">
        <title>Genome Sequence of Leucocoprinus birnbaumii.</title>
        <authorList>
            <person name="Buettner E."/>
        </authorList>
    </citation>
    <scope>NUCLEOTIDE SEQUENCE</scope>
    <source>
        <strain evidence="2">VT141</strain>
    </source>
</reference>
<comment type="caution">
    <text evidence="2">The sequence shown here is derived from an EMBL/GenBank/DDBJ whole genome shotgun (WGS) entry which is preliminary data.</text>
</comment>
<evidence type="ECO:0000313" key="3">
    <source>
        <dbReference type="Proteomes" id="UP001213000"/>
    </source>
</evidence>
<name>A0AAD5YW04_9AGAR</name>
<accession>A0AAD5YW04</accession>
<dbReference type="Proteomes" id="UP001213000">
    <property type="component" value="Unassembled WGS sequence"/>
</dbReference>
<organism evidence="2 3">
    <name type="scientific">Leucocoprinus birnbaumii</name>
    <dbReference type="NCBI Taxonomy" id="56174"/>
    <lineage>
        <taxon>Eukaryota</taxon>
        <taxon>Fungi</taxon>
        <taxon>Dikarya</taxon>
        <taxon>Basidiomycota</taxon>
        <taxon>Agaricomycotina</taxon>
        <taxon>Agaricomycetes</taxon>
        <taxon>Agaricomycetidae</taxon>
        <taxon>Agaricales</taxon>
        <taxon>Agaricineae</taxon>
        <taxon>Agaricaceae</taxon>
        <taxon>Leucocoprinus</taxon>
    </lineage>
</organism>